<evidence type="ECO:0000259" key="3">
    <source>
        <dbReference type="PROSITE" id="PS50076"/>
    </source>
</evidence>
<dbReference type="Pfam" id="PF00226">
    <property type="entry name" value="DnaJ"/>
    <property type="match status" value="1"/>
</dbReference>
<dbReference type="SMART" id="SM00271">
    <property type="entry name" value="DnaJ"/>
    <property type="match status" value="1"/>
</dbReference>
<evidence type="ECO:0000313" key="5">
    <source>
        <dbReference type="Proteomes" id="UP000293952"/>
    </source>
</evidence>
<keyword evidence="5" id="KW-1185">Reference proteome</keyword>
<dbReference type="PROSITE" id="PS50076">
    <property type="entry name" value="DNAJ_2"/>
    <property type="match status" value="1"/>
</dbReference>
<keyword evidence="2" id="KW-0472">Membrane</keyword>
<gene>
    <name evidence="4" type="ORF">ERX46_05390</name>
</gene>
<dbReference type="InterPro" id="IPR001623">
    <property type="entry name" value="DnaJ_domain"/>
</dbReference>
<dbReference type="AlphaFoldDB" id="A0A4Q4KS07"/>
<dbReference type="RefSeq" id="WP_130092817.1">
    <property type="nucleotide sequence ID" value="NZ_SETE01000002.1"/>
</dbReference>
<dbReference type="Gene3D" id="1.10.287.110">
    <property type="entry name" value="DnaJ domain"/>
    <property type="match status" value="1"/>
</dbReference>
<evidence type="ECO:0000256" key="1">
    <source>
        <dbReference type="ARBA" id="ARBA00023186"/>
    </source>
</evidence>
<keyword evidence="2" id="KW-0812">Transmembrane</keyword>
<reference evidence="4 5" key="1">
    <citation type="submission" date="2019-02" db="EMBL/GenBank/DDBJ databases">
        <title>Genome sequence of the sea-ice species Brumimicrobium glaciale.</title>
        <authorList>
            <person name="Bowman J.P."/>
        </authorList>
    </citation>
    <scope>NUCLEOTIDE SEQUENCE [LARGE SCALE GENOMIC DNA]</scope>
    <source>
        <strain evidence="4 5">IC156</strain>
    </source>
</reference>
<dbReference type="GO" id="GO:0036503">
    <property type="term" value="P:ERAD pathway"/>
    <property type="evidence" value="ECO:0007669"/>
    <property type="project" value="TreeGrafter"/>
</dbReference>
<evidence type="ECO:0000313" key="4">
    <source>
        <dbReference type="EMBL" id="RYM34809.1"/>
    </source>
</evidence>
<feature type="transmembrane region" description="Helical" evidence="2">
    <location>
        <begin position="177"/>
        <end position="193"/>
    </location>
</feature>
<keyword evidence="2" id="KW-1133">Transmembrane helix</keyword>
<keyword evidence="1" id="KW-0143">Chaperone</keyword>
<feature type="domain" description="J" evidence="3">
    <location>
        <begin position="3"/>
        <end position="68"/>
    </location>
</feature>
<dbReference type="PANTHER" id="PTHR44360">
    <property type="entry name" value="DNAJ HOMOLOG SUBFAMILY B MEMBER 9"/>
    <property type="match status" value="1"/>
</dbReference>
<dbReference type="SUPFAM" id="SSF46565">
    <property type="entry name" value="Chaperone J-domain"/>
    <property type="match status" value="1"/>
</dbReference>
<dbReference type="OrthoDB" id="9779622at2"/>
<dbReference type="EMBL" id="SETE01000002">
    <property type="protein sequence ID" value="RYM34809.1"/>
    <property type="molecule type" value="Genomic_DNA"/>
</dbReference>
<proteinExistence type="predicted"/>
<comment type="caution">
    <text evidence="4">The sequence shown here is derived from an EMBL/GenBank/DDBJ whole genome shotgun (WGS) entry which is preliminary data.</text>
</comment>
<dbReference type="GO" id="GO:0051787">
    <property type="term" value="F:misfolded protein binding"/>
    <property type="evidence" value="ECO:0007669"/>
    <property type="project" value="TreeGrafter"/>
</dbReference>
<evidence type="ECO:0000256" key="2">
    <source>
        <dbReference type="SAM" id="Phobius"/>
    </source>
</evidence>
<dbReference type="Proteomes" id="UP000293952">
    <property type="component" value="Unassembled WGS sequence"/>
</dbReference>
<dbReference type="PRINTS" id="PR00625">
    <property type="entry name" value="JDOMAIN"/>
</dbReference>
<dbReference type="InterPro" id="IPR036869">
    <property type="entry name" value="J_dom_sf"/>
</dbReference>
<dbReference type="PANTHER" id="PTHR44360:SF1">
    <property type="entry name" value="DNAJ HOMOLOG SUBFAMILY B MEMBER 9"/>
    <property type="match status" value="1"/>
</dbReference>
<name>A0A4Q4KS07_9FLAO</name>
<feature type="transmembrane region" description="Helical" evidence="2">
    <location>
        <begin position="152"/>
        <end position="171"/>
    </location>
</feature>
<protein>
    <recommendedName>
        <fullName evidence="3">J domain-containing protein</fullName>
    </recommendedName>
</protein>
<organism evidence="4 5">
    <name type="scientific">Brumimicrobium glaciale</name>
    <dbReference type="NCBI Taxonomy" id="200475"/>
    <lineage>
        <taxon>Bacteria</taxon>
        <taxon>Pseudomonadati</taxon>
        <taxon>Bacteroidota</taxon>
        <taxon>Flavobacteriia</taxon>
        <taxon>Flavobacteriales</taxon>
        <taxon>Crocinitomicaceae</taxon>
        <taxon>Brumimicrobium</taxon>
    </lineage>
</organism>
<sequence>MENFYAILNIDINASKQEIKKAYRVLAVKYHPDKNQGNDKLTQKFLEVKEAYETLIDPLSRQDYDIRFTASFHNAENQKTKENSFHENPFNSSTIEDDYTPQYKPSFDLFGEKAPENIIFFKLPKNIGVIIGAFSLLKEDDKPLSKEKKKSNIIKGVVVSIILYLLIFYIGNPSQNWSIFWFLAISIITAFLLDSINTFHFQNFFVGTNGFAHFEIRGTKDNITKEFEINFNEITDMYVHLTEVKKNLIYEKTEYEYIFINNGEKVYSESGSFKKDEEVEIHKVELNFCRKIEQSWNIYLLNTIEDKLKKDGCLTFHLYNYGNVKKYIKMGVGEITFIRDDKEFTYNYDDIKYVYRKGNDLFIEHINFERKFYFMKSGDADKIPLLDLCNRNFFLKSFEILIGYSL</sequence>
<dbReference type="GO" id="GO:0051087">
    <property type="term" value="F:protein-folding chaperone binding"/>
    <property type="evidence" value="ECO:0007669"/>
    <property type="project" value="TreeGrafter"/>
</dbReference>
<dbReference type="InterPro" id="IPR051948">
    <property type="entry name" value="Hsp70_co-chaperone_J-domain"/>
</dbReference>
<dbReference type="CDD" id="cd06257">
    <property type="entry name" value="DnaJ"/>
    <property type="match status" value="1"/>
</dbReference>
<accession>A0A4Q4KS07</accession>